<dbReference type="InterPro" id="IPR019606">
    <property type="entry name" value="GerMN"/>
</dbReference>
<dbReference type="PROSITE" id="PS51257">
    <property type="entry name" value="PROKAR_LIPOPROTEIN"/>
    <property type="match status" value="1"/>
</dbReference>
<organism evidence="3 4">
    <name type="scientific">Alkalibaculum sporogenes</name>
    <dbReference type="NCBI Taxonomy" id="2655001"/>
    <lineage>
        <taxon>Bacteria</taxon>
        <taxon>Bacillati</taxon>
        <taxon>Bacillota</taxon>
        <taxon>Clostridia</taxon>
        <taxon>Eubacteriales</taxon>
        <taxon>Eubacteriaceae</taxon>
        <taxon>Alkalibaculum</taxon>
    </lineage>
</organism>
<proteinExistence type="predicted"/>
<comment type="caution">
    <text evidence="3">The sequence shown here is derived from an EMBL/GenBank/DDBJ whole genome shotgun (WGS) entry which is preliminary data.</text>
</comment>
<evidence type="ECO:0000256" key="1">
    <source>
        <dbReference type="SAM" id="MobiDB-lite"/>
    </source>
</evidence>
<feature type="region of interest" description="Disordered" evidence="1">
    <location>
        <begin position="26"/>
        <end position="47"/>
    </location>
</feature>
<name>A0A6A7K9A4_9FIRM</name>
<reference evidence="3 4" key="1">
    <citation type="submission" date="2019-10" db="EMBL/GenBank/DDBJ databases">
        <title>Alkalibaculum tamaniensis sp.nov., a new alkaliphilic acetogen, isolated on methoxylated aromatics from a mud volcano.</title>
        <authorList>
            <person name="Khomyakova M.A."/>
            <person name="Merkel A.Y."/>
            <person name="Bonch-Osmolovskaya E.A."/>
            <person name="Slobodkin A.I."/>
        </authorList>
    </citation>
    <scope>NUCLEOTIDE SEQUENCE [LARGE SCALE GENOMIC DNA]</scope>
    <source>
        <strain evidence="3 4">M08DMB</strain>
    </source>
</reference>
<dbReference type="EMBL" id="WHNX01000011">
    <property type="protein sequence ID" value="MPW25891.1"/>
    <property type="molecule type" value="Genomic_DNA"/>
</dbReference>
<feature type="domain" description="GerMN" evidence="2">
    <location>
        <begin position="257"/>
        <end position="347"/>
    </location>
</feature>
<sequence length="361" mass="40977">MKKSIIIVILIFVLILAIGCTNNIGTSPEDPNEVDTPSELPGDESPSEKELLAIEDYISFESDQNYIYVGEGNEYASYTVFTDYIDNNTNRIQTRINNGGTESIDVIEIKEGKLSVLLSKKESYYRDNLLNVVDSDDVDHEILLMEPLEKGTQWTLSENRIRYISQINVEIQTSLDNYKAIEVTTEGPHSVIKDYYAPRVGLVKTVFSSEGLEVTSTLSEIKIDAPFTKELDVFYPHEDGKIYKEHNSLNFYTNDISRIKIQELLRKEAPKESYINLISANTQINTLYLGQDDIAYIDLSKEFIDDMNLGASYESMVLQSITNTIGNYYGVQRVYLTVENNPYESGHILLRQGETISVNMD</sequence>
<dbReference type="SMART" id="SM00909">
    <property type="entry name" value="Germane"/>
    <property type="match status" value="1"/>
</dbReference>
<dbReference type="RefSeq" id="WP_152803802.1">
    <property type="nucleotide sequence ID" value="NZ_WHNX01000011.1"/>
</dbReference>
<evidence type="ECO:0000259" key="2">
    <source>
        <dbReference type="SMART" id="SM00909"/>
    </source>
</evidence>
<dbReference type="AlphaFoldDB" id="A0A6A7K9A4"/>
<accession>A0A6A7K9A4</accession>
<protein>
    <recommendedName>
        <fullName evidence="2">GerMN domain-containing protein</fullName>
    </recommendedName>
</protein>
<evidence type="ECO:0000313" key="4">
    <source>
        <dbReference type="Proteomes" id="UP000440004"/>
    </source>
</evidence>
<dbReference type="Pfam" id="PF10646">
    <property type="entry name" value="Germane"/>
    <property type="match status" value="1"/>
</dbReference>
<keyword evidence="4" id="KW-1185">Reference proteome</keyword>
<gene>
    <name evidence="3" type="ORF">GC105_08820</name>
</gene>
<dbReference type="Proteomes" id="UP000440004">
    <property type="component" value="Unassembled WGS sequence"/>
</dbReference>
<evidence type="ECO:0000313" key="3">
    <source>
        <dbReference type="EMBL" id="MPW25891.1"/>
    </source>
</evidence>